<dbReference type="Pfam" id="PF00050">
    <property type="entry name" value="Kazal_1"/>
    <property type="match status" value="1"/>
</dbReference>
<evidence type="ECO:0000259" key="7">
    <source>
        <dbReference type="PROSITE" id="PS51465"/>
    </source>
</evidence>
<sequence length="85" mass="9547">MKVTQSFLIAAIVAFIFTNMSKGININEETEQPACDKYILPGCARNYAPVCGTDGNTYSNECLMCLEIKQRKVNIRITKHAECNR</sequence>
<proteinExistence type="predicted"/>
<dbReference type="OMA" id="EPQCNLY"/>
<dbReference type="InterPro" id="IPR001239">
    <property type="entry name" value="Prot_inh_Kazal-m"/>
</dbReference>
<keyword evidence="9" id="KW-1185">Reference proteome</keyword>
<keyword evidence="4" id="KW-0722">Serine protease inhibitor</keyword>
<keyword evidence="2" id="KW-0964">Secreted</keyword>
<gene>
    <name evidence="8" type="ORF">chiPu_0004723</name>
</gene>
<dbReference type="InterPro" id="IPR051597">
    <property type="entry name" value="Bifunctional_prot_inhibitor"/>
</dbReference>
<dbReference type="PRINTS" id="PR00290">
    <property type="entry name" value="KAZALINHBTR"/>
</dbReference>
<keyword evidence="5" id="KW-1015">Disulfide bond</keyword>
<comment type="caution">
    <text evidence="8">The sequence shown here is derived from an EMBL/GenBank/DDBJ whole genome shotgun (WGS) entry which is preliminary data.</text>
</comment>
<dbReference type="Proteomes" id="UP000287033">
    <property type="component" value="Unassembled WGS sequence"/>
</dbReference>
<dbReference type="SUPFAM" id="SSF100895">
    <property type="entry name" value="Kazal-type serine protease inhibitors"/>
    <property type="match status" value="1"/>
</dbReference>
<dbReference type="PANTHER" id="PTHR47729">
    <property type="entry name" value="SERINE PEPTIDASE INHIBITOR, KAZAL TYPE 2, TANDEM DUPLICATE 1-RELATED"/>
    <property type="match status" value="1"/>
</dbReference>
<dbReference type="Gene3D" id="3.30.60.30">
    <property type="match status" value="1"/>
</dbReference>
<dbReference type="PANTHER" id="PTHR47729:SF1">
    <property type="entry name" value="OVOMUCOID-LIKE-RELATED"/>
    <property type="match status" value="1"/>
</dbReference>
<evidence type="ECO:0000313" key="9">
    <source>
        <dbReference type="Proteomes" id="UP000287033"/>
    </source>
</evidence>
<evidence type="ECO:0000256" key="2">
    <source>
        <dbReference type="ARBA" id="ARBA00022525"/>
    </source>
</evidence>
<evidence type="ECO:0000256" key="1">
    <source>
        <dbReference type="ARBA" id="ARBA00004613"/>
    </source>
</evidence>
<dbReference type="OrthoDB" id="126772at2759"/>
<accession>A0A401S7D6</accession>
<dbReference type="EMBL" id="BEZZ01000118">
    <property type="protein sequence ID" value="GCC26307.1"/>
    <property type="molecule type" value="Genomic_DNA"/>
</dbReference>
<organism evidence="8 9">
    <name type="scientific">Chiloscyllium punctatum</name>
    <name type="common">Brownbanded bambooshark</name>
    <name type="synonym">Hemiscyllium punctatum</name>
    <dbReference type="NCBI Taxonomy" id="137246"/>
    <lineage>
        <taxon>Eukaryota</taxon>
        <taxon>Metazoa</taxon>
        <taxon>Chordata</taxon>
        <taxon>Craniata</taxon>
        <taxon>Vertebrata</taxon>
        <taxon>Chondrichthyes</taxon>
        <taxon>Elasmobranchii</taxon>
        <taxon>Galeomorphii</taxon>
        <taxon>Galeoidea</taxon>
        <taxon>Orectolobiformes</taxon>
        <taxon>Hemiscylliidae</taxon>
        <taxon>Chiloscyllium</taxon>
    </lineage>
</organism>
<dbReference type="GO" id="GO:0004867">
    <property type="term" value="F:serine-type endopeptidase inhibitor activity"/>
    <property type="evidence" value="ECO:0007669"/>
    <property type="project" value="UniProtKB-KW"/>
</dbReference>
<dbReference type="PROSITE" id="PS51465">
    <property type="entry name" value="KAZAL_2"/>
    <property type="match status" value="1"/>
</dbReference>
<evidence type="ECO:0000256" key="3">
    <source>
        <dbReference type="ARBA" id="ARBA00022690"/>
    </source>
</evidence>
<reference evidence="8 9" key="1">
    <citation type="journal article" date="2018" name="Nat. Ecol. Evol.">
        <title>Shark genomes provide insights into elasmobranch evolution and the origin of vertebrates.</title>
        <authorList>
            <person name="Hara Y"/>
            <person name="Yamaguchi K"/>
            <person name="Onimaru K"/>
            <person name="Kadota M"/>
            <person name="Koyanagi M"/>
            <person name="Keeley SD"/>
            <person name="Tatsumi K"/>
            <person name="Tanaka K"/>
            <person name="Motone F"/>
            <person name="Kageyama Y"/>
            <person name="Nozu R"/>
            <person name="Adachi N"/>
            <person name="Nishimura O"/>
            <person name="Nakagawa R"/>
            <person name="Tanegashima C"/>
            <person name="Kiyatake I"/>
            <person name="Matsumoto R"/>
            <person name="Murakumo K"/>
            <person name="Nishida K"/>
            <person name="Terakita A"/>
            <person name="Kuratani S"/>
            <person name="Sato K"/>
            <person name="Hyodo S Kuraku.S."/>
        </authorList>
    </citation>
    <scope>NUCLEOTIDE SEQUENCE [LARGE SCALE GENOMIC DNA]</scope>
</reference>
<feature type="domain" description="Kazal-like" evidence="7">
    <location>
        <begin position="29"/>
        <end position="85"/>
    </location>
</feature>
<evidence type="ECO:0000256" key="6">
    <source>
        <dbReference type="SAM" id="SignalP"/>
    </source>
</evidence>
<dbReference type="STRING" id="137246.A0A401S7D6"/>
<protein>
    <recommendedName>
        <fullName evidence="7">Kazal-like domain-containing protein</fullName>
    </recommendedName>
</protein>
<dbReference type="PROSITE" id="PS00282">
    <property type="entry name" value="KAZAL_1"/>
    <property type="match status" value="1"/>
</dbReference>
<dbReference type="SMART" id="SM00280">
    <property type="entry name" value="KAZAL"/>
    <property type="match status" value="1"/>
</dbReference>
<feature type="chain" id="PRO_5019424216" description="Kazal-like domain-containing protein" evidence="6">
    <location>
        <begin position="24"/>
        <end position="85"/>
    </location>
</feature>
<keyword evidence="6" id="KW-0732">Signal</keyword>
<evidence type="ECO:0000256" key="4">
    <source>
        <dbReference type="ARBA" id="ARBA00022900"/>
    </source>
</evidence>
<dbReference type="InterPro" id="IPR036058">
    <property type="entry name" value="Kazal_dom_sf"/>
</dbReference>
<dbReference type="FunFam" id="3.30.60.30:FF:000031">
    <property type="entry name" value="Serine protease inhibitor Kazal-type 2"/>
    <property type="match status" value="1"/>
</dbReference>
<dbReference type="InterPro" id="IPR002350">
    <property type="entry name" value="Kazal_dom"/>
</dbReference>
<dbReference type="GO" id="GO:0005576">
    <property type="term" value="C:extracellular region"/>
    <property type="evidence" value="ECO:0007669"/>
    <property type="project" value="UniProtKB-SubCell"/>
</dbReference>
<evidence type="ECO:0000256" key="5">
    <source>
        <dbReference type="ARBA" id="ARBA00023157"/>
    </source>
</evidence>
<dbReference type="AlphaFoldDB" id="A0A401S7D6"/>
<name>A0A401S7D6_CHIPU</name>
<comment type="subcellular location">
    <subcellularLocation>
        <location evidence="1">Secreted</location>
    </subcellularLocation>
</comment>
<evidence type="ECO:0000313" key="8">
    <source>
        <dbReference type="EMBL" id="GCC26307.1"/>
    </source>
</evidence>
<keyword evidence="3" id="KW-0646">Protease inhibitor</keyword>
<feature type="signal peptide" evidence="6">
    <location>
        <begin position="1"/>
        <end position="23"/>
    </location>
</feature>